<keyword evidence="3" id="KW-0328">Glycosyltransferase</keyword>
<dbReference type="Pfam" id="PF15609">
    <property type="entry name" value="PRTase_2"/>
    <property type="match status" value="1"/>
</dbReference>
<dbReference type="GO" id="GO:0016757">
    <property type="term" value="F:glycosyltransferase activity"/>
    <property type="evidence" value="ECO:0007669"/>
    <property type="project" value="UniProtKB-KW"/>
</dbReference>
<dbReference type="InterPro" id="IPR000836">
    <property type="entry name" value="PRTase_dom"/>
</dbReference>
<dbReference type="Proteomes" id="UP000029227">
    <property type="component" value="Unassembled WGS sequence"/>
</dbReference>
<feature type="domain" description="TRSP" evidence="1">
    <location>
        <begin position="267"/>
        <end position="351"/>
    </location>
</feature>
<dbReference type="STRING" id="754436.JCM19237_2082"/>
<dbReference type="SUPFAM" id="SSF53271">
    <property type="entry name" value="PRTase-like"/>
    <property type="match status" value="1"/>
</dbReference>
<name>A0A090QLY7_9GAMM</name>
<dbReference type="EMBL" id="BBMN01000003">
    <property type="protein sequence ID" value="GAL03931.1"/>
    <property type="molecule type" value="Genomic_DNA"/>
</dbReference>
<keyword evidence="3" id="KW-0808">Transferase</keyword>
<protein>
    <submittedName>
        <fullName evidence="3">Adenine/guanine phosphoribosyltransferases and related PRPP-binding proteins</fullName>
    </submittedName>
</protein>
<reference evidence="3 4" key="1">
    <citation type="journal article" date="2014" name="Genome Announc.">
        <title>Draft Genome Sequences of Two Vibrionaceae Species, Vibrio ponticus C121 and Photobacterium aphoticum C119, Isolated as Coral Reef Microbiota.</title>
        <authorList>
            <person name="Al-saari N."/>
            <person name="Meirelles P.M."/>
            <person name="Mino S."/>
            <person name="Suda W."/>
            <person name="Oshima K."/>
            <person name="Hattori M."/>
            <person name="Ohkuma M."/>
            <person name="Thompson F.L."/>
            <person name="Gomez-Gil B."/>
            <person name="Sawabe T."/>
            <person name="Sawabe T."/>
        </authorList>
    </citation>
    <scope>NUCLEOTIDE SEQUENCE [LARGE SCALE GENOMIC DNA]</scope>
    <source>
        <strain evidence="3 4">JCM 19237</strain>
    </source>
</reference>
<dbReference type="InterPro" id="IPR022537">
    <property type="entry name" value="TRSP_dom"/>
</dbReference>
<accession>A0A090QLY7</accession>
<dbReference type="InterPro" id="IPR041688">
    <property type="entry name" value="PRTase_2"/>
</dbReference>
<evidence type="ECO:0000313" key="4">
    <source>
        <dbReference type="Proteomes" id="UP000029227"/>
    </source>
</evidence>
<proteinExistence type="predicted"/>
<dbReference type="eggNOG" id="COG0503">
    <property type="taxonomic scope" value="Bacteria"/>
</dbReference>
<dbReference type="AlphaFoldDB" id="A0A090QLY7"/>
<dbReference type="PIRSF" id="PIRSF020967">
    <property type="entry name" value="UCP020967"/>
    <property type="match status" value="1"/>
</dbReference>
<organism evidence="3 4">
    <name type="scientific">Photobacterium aphoticum</name>
    <dbReference type="NCBI Taxonomy" id="754436"/>
    <lineage>
        <taxon>Bacteria</taxon>
        <taxon>Pseudomonadati</taxon>
        <taxon>Pseudomonadota</taxon>
        <taxon>Gammaproteobacteria</taxon>
        <taxon>Vibrionales</taxon>
        <taxon>Vibrionaceae</taxon>
        <taxon>Photobacterium</taxon>
    </lineage>
</organism>
<dbReference type="Gene3D" id="3.40.50.2020">
    <property type="match status" value="1"/>
</dbReference>
<feature type="domain" description="Orotate phosphoribosyltransferase-like" evidence="2">
    <location>
        <begin position="28"/>
        <end position="214"/>
    </location>
</feature>
<evidence type="ECO:0000259" key="2">
    <source>
        <dbReference type="Pfam" id="PF15609"/>
    </source>
</evidence>
<dbReference type="InterPro" id="IPR011214">
    <property type="entry name" value="UCP020967"/>
</dbReference>
<dbReference type="Pfam" id="PF12500">
    <property type="entry name" value="TRSP"/>
    <property type="match status" value="1"/>
</dbReference>
<dbReference type="InterPro" id="IPR029057">
    <property type="entry name" value="PRTase-like"/>
</dbReference>
<comment type="caution">
    <text evidence="3">The sequence shown here is derived from an EMBL/GenBank/DDBJ whole genome shotgun (WGS) entry which is preliminary data.</text>
</comment>
<evidence type="ECO:0000313" key="3">
    <source>
        <dbReference type="EMBL" id="GAL03931.1"/>
    </source>
</evidence>
<sequence length="375" mass="42026">MMNKRNQPLSTGTIAMQIAKGKWQDTDLFEFAERKNPKRAFLFVSKILGKHIPVSPRKMRSAYQDLAQQIPENIPEPILFIGMAETAVGLAGGIYEEARKKYPNSLLLTTTRHPIDSELLCEFKEEHSHATDHLIYIPDGENKISFCTKFRTLILIDDESTTGRTFHNLISSLFHAGLRGISQIFTVTLTDWSGDVLSHQHDMPITSLALMRGQWEWHPDPSAPLPTMPNVNVTEKGAAMLSSRQDWGRRGMAAYDGTGWLNRYRASPGERILVLGTGEFLYPPFLLAEQLERQGAEVRFSSTTRSPIAEGLAIQSSLAFTDNYGLNIPNYCYNVAHQTFDRIIVCTETRDCDLDLAFLAALANVATTVEVAVYD</sequence>
<evidence type="ECO:0000259" key="1">
    <source>
        <dbReference type="Pfam" id="PF12500"/>
    </source>
</evidence>
<gene>
    <name evidence="3" type="ORF">JCM19237_2082</name>
</gene>
<dbReference type="CDD" id="cd06223">
    <property type="entry name" value="PRTases_typeI"/>
    <property type="match status" value="1"/>
</dbReference>